<name>A0A931N0B6_9HYPH</name>
<evidence type="ECO:0000313" key="2">
    <source>
        <dbReference type="Proteomes" id="UP000631694"/>
    </source>
</evidence>
<dbReference type="Pfam" id="PF00494">
    <property type="entry name" value="SQS_PSY"/>
    <property type="match status" value="1"/>
</dbReference>
<dbReference type="Gene3D" id="1.10.600.10">
    <property type="entry name" value="Farnesyl Diphosphate Synthase"/>
    <property type="match status" value="1"/>
</dbReference>
<sequence>MSVARRQSELKAAYRHADRIVRDGDRDRWLASLFAAAEERPHLLAVLAFNVEIARIREVIREPQIGIIRAKWWRDVVTGDAAGDAEGHPVARALRDTIDIYRLPTGPFVDLIDARTFDLYEDAMPTIDDLEGYAGETASALFQLGAIILNKGAPAETADAAGHGGVAYALTGLMRALPLQARRGQVYLPKDLLARHGLAPHDVRSGLVTPGLITALAELRARAQRHLDAARKGLADVPVPVLPAFLPLALVPLWLKALETADPYIGAGEVSLVKRQWTLWRAARAGRQGRAMF</sequence>
<dbReference type="PANTHER" id="PTHR31480">
    <property type="entry name" value="BIFUNCTIONAL LYCOPENE CYCLASE/PHYTOENE SYNTHASE"/>
    <property type="match status" value="1"/>
</dbReference>
<dbReference type="InterPro" id="IPR002060">
    <property type="entry name" value="Squ/phyt_synthse"/>
</dbReference>
<dbReference type="InterPro" id="IPR008949">
    <property type="entry name" value="Isoprenoid_synthase_dom_sf"/>
</dbReference>
<comment type="caution">
    <text evidence="1">The sequence shown here is derived from an EMBL/GenBank/DDBJ whole genome shotgun (WGS) entry which is preliminary data.</text>
</comment>
<proteinExistence type="predicted"/>
<dbReference type="EMBL" id="JADZLT010000052">
    <property type="protein sequence ID" value="MBH0239004.1"/>
    <property type="molecule type" value="Genomic_DNA"/>
</dbReference>
<keyword evidence="2" id="KW-1185">Reference proteome</keyword>
<accession>A0A931N0B6</accession>
<dbReference type="GO" id="GO:0016765">
    <property type="term" value="F:transferase activity, transferring alkyl or aryl (other than methyl) groups"/>
    <property type="evidence" value="ECO:0007669"/>
    <property type="project" value="UniProtKB-ARBA"/>
</dbReference>
<protein>
    <submittedName>
        <fullName evidence="1">Phytoene/squalene synthase family protein</fullName>
    </submittedName>
</protein>
<dbReference type="RefSeq" id="WP_197312083.1">
    <property type="nucleotide sequence ID" value="NZ_JADZLT010000052.1"/>
</dbReference>
<reference evidence="1" key="1">
    <citation type="submission" date="2020-12" db="EMBL/GenBank/DDBJ databases">
        <title>Methylobrevis albus sp. nov., isolated from fresh water lack sediment.</title>
        <authorList>
            <person name="Zou Q."/>
        </authorList>
    </citation>
    <scope>NUCLEOTIDE SEQUENCE</scope>
    <source>
        <strain evidence="1">L22</strain>
    </source>
</reference>
<organism evidence="1 2">
    <name type="scientific">Methylobrevis albus</name>
    <dbReference type="NCBI Taxonomy" id="2793297"/>
    <lineage>
        <taxon>Bacteria</taxon>
        <taxon>Pseudomonadati</taxon>
        <taxon>Pseudomonadota</taxon>
        <taxon>Alphaproteobacteria</taxon>
        <taxon>Hyphomicrobiales</taxon>
        <taxon>Pleomorphomonadaceae</taxon>
        <taxon>Methylobrevis</taxon>
    </lineage>
</organism>
<dbReference type="AlphaFoldDB" id="A0A931N0B6"/>
<gene>
    <name evidence="1" type="ORF">I5731_14325</name>
</gene>
<dbReference type="SUPFAM" id="SSF48576">
    <property type="entry name" value="Terpenoid synthases"/>
    <property type="match status" value="1"/>
</dbReference>
<dbReference type="Proteomes" id="UP000631694">
    <property type="component" value="Unassembled WGS sequence"/>
</dbReference>
<evidence type="ECO:0000313" key="1">
    <source>
        <dbReference type="EMBL" id="MBH0239004.1"/>
    </source>
</evidence>